<feature type="chain" id="PRO_5020739231" description="Lipoprotein" evidence="1">
    <location>
        <begin position="27"/>
        <end position="136"/>
    </location>
</feature>
<gene>
    <name evidence="2" type="ORF">E5K04_03430</name>
</gene>
<accession>A0A4T0V3R6</accession>
<keyword evidence="3" id="KW-1185">Reference proteome</keyword>
<dbReference type="Proteomes" id="UP000308891">
    <property type="component" value="Unassembled WGS sequence"/>
</dbReference>
<evidence type="ECO:0000313" key="3">
    <source>
        <dbReference type="Proteomes" id="UP000308891"/>
    </source>
</evidence>
<evidence type="ECO:0000313" key="2">
    <source>
        <dbReference type="EMBL" id="TIC86169.1"/>
    </source>
</evidence>
<protein>
    <recommendedName>
        <fullName evidence="4">Lipoprotein</fullName>
    </recommendedName>
</protein>
<proteinExistence type="predicted"/>
<dbReference type="AlphaFoldDB" id="A0A4T0V3R6"/>
<name>A0A4T0V3R6_9NEIS</name>
<dbReference type="EMBL" id="STGJ01000002">
    <property type="protein sequence ID" value="TIC86169.1"/>
    <property type="molecule type" value="Genomic_DNA"/>
</dbReference>
<keyword evidence="1" id="KW-0732">Signal</keyword>
<feature type="signal peptide" evidence="1">
    <location>
        <begin position="1"/>
        <end position="26"/>
    </location>
</feature>
<reference evidence="2 3" key="1">
    <citation type="submission" date="2019-04" db="EMBL/GenBank/DDBJ databases">
        <title>Crenobacter sp. nov.</title>
        <authorList>
            <person name="Shi S."/>
        </authorList>
    </citation>
    <scope>NUCLEOTIDE SEQUENCE [LARGE SCALE GENOMIC DNA]</scope>
    <source>
        <strain evidence="2 3">GY 70310</strain>
    </source>
</reference>
<organism evidence="2 3">
    <name type="scientific">Crenobacter intestini</name>
    <dbReference type="NCBI Taxonomy" id="2563443"/>
    <lineage>
        <taxon>Bacteria</taxon>
        <taxon>Pseudomonadati</taxon>
        <taxon>Pseudomonadota</taxon>
        <taxon>Betaproteobacteria</taxon>
        <taxon>Neisseriales</taxon>
        <taxon>Neisseriaceae</taxon>
        <taxon>Crenobacter</taxon>
    </lineage>
</organism>
<dbReference type="RefSeq" id="WP_136551515.1">
    <property type="nucleotide sequence ID" value="NZ_STGJ01000002.1"/>
</dbReference>
<comment type="caution">
    <text evidence="2">The sequence shown here is derived from an EMBL/GenBank/DDBJ whole genome shotgun (WGS) entry which is preliminary data.</text>
</comment>
<dbReference type="OrthoDB" id="7873575at2"/>
<evidence type="ECO:0000256" key="1">
    <source>
        <dbReference type="SAM" id="SignalP"/>
    </source>
</evidence>
<sequence>MPRPLFGACLLTLALALPVPAALAQAAPPAASAAPPTTVQIDNEDEIDQGLKRFGYLTGLALGCVTDAQRPTLQREALDLNAEINRLLGGDRAFLYAAAFGYGTSTSIKADECKQVLQRYEERVKQFRQRSGGSGS</sequence>
<evidence type="ECO:0008006" key="4">
    <source>
        <dbReference type="Google" id="ProtNLM"/>
    </source>
</evidence>